<dbReference type="GO" id="GO:0043565">
    <property type="term" value="F:sequence-specific DNA binding"/>
    <property type="evidence" value="ECO:0007669"/>
    <property type="project" value="InterPro"/>
</dbReference>
<proteinExistence type="predicted"/>
<dbReference type="PANTHER" id="PTHR43280:SF32">
    <property type="entry name" value="TRANSCRIPTIONAL REGULATORY PROTEIN"/>
    <property type="match status" value="1"/>
</dbReference>
<dbReference type="Gene3D" id="1.10.10.60">
    <property type="entry name" value="Homeodomain-like"/>
    <property type="match status" value="1"/>
</dbReference>
<dbReference type="InterPro" id="IPR018060">
    <property type="entry name" value="HTH_AraC"/>
</dbReference>
<evidence type="ECO:0000259" key="4">
    <source>
        <dbReference type="PROSITE" id="PS01124"/>
    </source>
</evidence>
<dbReference type="InterPro" id="IPR009057">
    <property type="entry name" value="Homeodomain-like_sf"/>
</dbReference>
<evidence type="ECO:0000256" key="2">
    <source>
        <dbReference type="ARBA" id="ARBA00023125"/>
    </source>
</evidence>
<accession>A0A420FHX4</accession>
<dbReference type="EMBL" id="MCAQ01000027">
    <property type="protein sequence ID" value="RKF32520.1"/>
    <property type="molecule type" value="Genomic_DNA"/>
</dbReference>
<evidence type="ECO:0000313" key="6">
    <source>
        <dbReference type="Proteomes" id="UP000286402"/>
    </source>
</evidence>
<dbReference type="Pfam" id="PF12833">
    <property type="entry name" value="HTH_18"/>
    <property type="match status" value="1"/>
</dbReference>
<dbReference type="PROSITE" id="PS01124">
    <property type="entry name" value="HTH_ARAC_FAMILY_2"/>
    <property type="match status" value="1"/>
</dbReference>
<dbReference type="RefSeq" id="WP_120335785.1">
    <property type="nucleotide sequence ID" value="NZ_DAINKZ010000006.1"/>
</dbReference>
<keyword evidence="1" id="KW-0805">Transcription regulation</keyword>
<name>A0A420FHX4_9SPHI</name>
<feature type="domain" description="HTH araC/xylS-type" evidence="4">
    <location>
        <begin position="180"/>
        <end position="278"/>
    </location>
</feature>
<dbReference type="SUPFAM" id="SSF46689">
    <property type="entry name" value="Homeodomain-like"/>
    <property type="match status" value="1"/>
</dbReference>
<keyword evidence="2" id="KW-0238">DNA-binding</keyword>
<organism evidence="5 6">
    <name type="scientific">Sphingobacterium siyangense</name>
    <dbReference type="NCBI Taxonomy" id="459529"/>
    <lineage>
        <taxon>Bacteria</taxon>
        <taxon>Pseudomonadati</taxon>
        <taxon>Bacteroidota</taxon>
        <taxon>Sphingobacteriia</taxon>
        <taxon>Sphingobacteriales</taxon>
        <taxon>Sphingobacteriaceae</taxon>
        <taxon>Sphingobacterium</taxon>
    </lineage>
</organism>
<gene>
    <name evidence="5" type="ORF">BCY89_15210</name>
</gene>
<evidence type="ECO:0000256" key="3">
    <source>
        <dbReference type="ARBA" id="ARBA00023163"/>
    </source>
</evidence>
<evidence type="ECO:0000256" key="1">
    <source>
        <dbReference type="ARBA" id="ARBA00023015"/>
    </source>
</evidence>
<keyword evidence="6" id="KW-1185">Reference proteome</keyword>
<keyword evidence="3" id="KW-0804">Transcription</keyword>
<reference evidence="5 6" key="1">
    <citation type="submission" date="2016-07" db="EMBL/GenBank/DDBJ databases">
        <title>Genome analysis of Sphingobacterium siyangense T12B17.</title>
        <authorList>
            <person name="Xu D."/>
            <person name="Su Y."/>
            <person name="Zheng S."/>
        </authorList>
    </citation>
    <scope>NUCLEOTIDE SEQUENCE [LARGE SCALE GENOMIC DNA]</scope>
    <source>
        <strain evidence="5 6">T12B17</strain>
    </source>
</reference>
<dbReference type="SMART" id="SM00342">
    <property type="entry name" value="HTH_ARAC"/>
    <property type="match status" value="1"/>
</dbReference>
<dbReference type="PANTHER" id="PTHR43280">
    <property type="entry name" value="ARAC-FAMILY TRANSCRIPTIONAL REGULATOR"/>
    <property type="match status" value="1"/>
</dbReference>
<comment type="caution">
    <text evidence="5">The sequence shown here is derived from an EMBL/GenBank/DDBJ whole genome shotgun (WGS) entry which is preliminary data.</text>
</comment>
<protein>
    <recommendedName>
        <fullName evidence="4">HTH araC/xylS-type domain-containing protein</fullName>
    </recommendedName>
</protein>
<dbReference type="AlphaFoldDB" id="A0A420FHX4"/>
<evidence type="ECO:0000313" key="5">
    <source>
        <dbReference type="EMBL" id="RKF32520.1"/>
    </source>
</evidence>
<sequence>MEFCKSAIGKERMQFGALKLAEYGSQLGKRLHDKSVFSIIRTCSPVSIKIGPTLYDFETSELIFIGPHFEVEIAQPIVAEGYLLWFTADFYERSIADTEILNSGLFFGNHTFLSMRDCRADLVFKKLFMERLTCCTEYRTIDMMVAHHCFESLLLEGYQTMLSLETTRGSADTAAVQLFNRFSVLLHKHYREHTSVQYYADRLHLSPRKLTELCSAVAGKSAKCVISTVVAQQALRYIKHTDLSISQISYEMGFSDESNFRNFFKRQTGSNPLFYRQI</sequence>
<dbReference type="GO" id="GO:0003700">
    <property type="term" value="F:DNA-binding transcription factor activity"/>
    <property type="evidence" value="ECO:0007669"/>
    <property type="project" value="InterPro"/>
</dbReference>
<dbReference type="Proteomes" id="UP000286402">
    <property type="component" value="Unassembled WGS sequence"/>
</dbReference>